<name>A0A8H7R9M3_9FUNG</name>
<sequence>MFSHHESPLLKRRRRNRVRKSHQPKQRAAVNMFDELMAELDYSYDTLATINVIFDSLRFTYATSKNDIDRLKNNTILGDMEKELLIAYDDLTLQINHLEKNICKIEKKMLKLKDDELFSSHEHTLWYSIP</sequence>
<reference evidence="2" key="1">
    <citation type="submission" date="2020-12" db="EMBL/GenBank/DDBJ databases">
        <title>Metabolic potential, ecology and presence of endohyphal bacteria is reflected in genomic diversity of Mucoromycotina.</title>
        <authorList>
            <person name="Muszewska A."/>
            <person name="Okrasinska A."/>
            <person name="Steczkiewicz K."/>
            <person name="Drgas O."/>
            <person name="Orlowska M."/>
            <person name="Perlinska-Lenart U."/>
            <person name="Aleksandrzak-Piekarczyk T."/>
            <person name="Szatraj K."/>
            <person name="Zielenkiewicz U."/>
            <person name="Pilsyk S."/>
            <person name="Malc E."/>
            <person name="Mieczkowski P."/>
            <person name="Kruszewska J.S."/>
            <person name="Biernat P."/>
            <person name="Pawlowska J."/>
        </authorList>
    </citation>
    <scope>NUCLEOTIDE SEQUENCE</scope>
    <source>
        <strain evidence="2">WA0000017839</strain>
    </source>
</reference>
<evidence type="ECO:0000256" key="1">
    <source>
        <dbReference type="SAM" id="MobiDB-lite"/>
    </source>
</evidence>
<organism evidence="2 3">
    <name type="scientific">Mucor saturninus</name>
    <dbReference type="NCBI Taxonomy" id="64648"/>
    <lineage>
        <taxon>Eukaryota</taxon>
        <taxon>Fungi</taxon>
        <taxon>Fungi incertae sedis</taxon>
        <taxon>Mucoromycota</taxon>
        <taxon>Mucoromycotina</taxon>
        <taxon>Mucoromycetes</taxon>
        <taxon>Mucorales</taxon>
        <taxon>Mucorineae</taxon>
        <taxon>Mucoraceae</taxon>
        <taxon>Mucor</taxon>
    </lineage>
</organism>
<comment type="caution">
    <text evidence="2">The sequence shown here is derived from an EMBL/GenBank/DDBJ whole genome shotgun (WGS) entry which is preliminary data.</text>
</comment>
<protein>
    <submittedName>
        <fullName evidence="2">Uncharacterized protein</fullName>
    </submittedName>
</protein>
<feature type="region of interest" description="Disordered" evidence="1">
    <location>
        <begin position="1"/>
        <end position="24"/>
    </location>
</feature>
<keyword evidence="3" id="KW-1185">Reference proteome</keyword>
<dbReference type="Proteomes" id="UP000603453">
    <property type="component" value="Unassembled WGS sequence"/>
</dbReference>
<evidence type="ECO:0000313" key="2">
    <source>
        <dbReference type="EMBL" id="KAG2206688.1"/>
    </source>
</evidence>
<gene>
    <name evidence="2" type="ORF">INT47_003630</name>
</gene>
<dbReference type="AlphaFoldDB" id="A0A8H7R9M3"/>
<dbReference type="OrthoDB" id="2286748at2759"/>
<feature type="compositionally biased region" description="Basic residues" evidence="1">
    <location>
        <begin position="10"/>
        <end position="24"/>
    </location>
</feature>
<dbReference type="EMBL" id="JAEPRD010000029">
    <property type="protein sequence ID" value="KAG2206688.1"/>
    <property type="molecule type" value="Genomic_DNA"/>
</dbReference>
<proteinExistence type="predicted"/>
<accession>A0A8H7R9M3</accession>
<evidence type="ECO:0000313" key="3">
    <source>
        <dbReference type="Proteomes" id="UP000603453"/>
    </source>
</evidence>